<proteinExistence type="predicted"/>
<dbReference type="GO" id="GO:0004392">
    <property type="term" value="F:heme oxygenase (decyclizing) activity"/>
    <property type="evidence" value="ECO:0007669"/>
    <property type="project" value="InterPro"/>
</dbReference>
<dbReference type="GO" id="GO:0006788">
    <property type="term" value="P:heme oxidation"/>
    <property type="evidence" value="ECO:0007669"/>
    <property type="project" value="InterPro"/>
</dbReference>
<dbReference type="InterPro" id="IPR016084">
    <property type="entry name" value="Haem_Oase-like_multi-hlx"/>
</dbReference>
<dbReference type="STRING" id="602072.A0A1R3S0H0"/>
<dbReference type="InterPro" id="IPR002051">
    <property type="entry name" value="Haem_Oase"/>
</dbReference>
<keyword evidence="3" id="KW-0408">Iron</keyword>
<dbReference type="AlphaFoldDB" id="A0A1R3S0H0"/>
<dbReference type="GO" id="GO:0046872">
    <property type="term" value="F:metal ion binding"/>
    <property type="evidence" value="ECO:0007669"/>
    <property type="project" value="UniProtKB-KW"/>
</dbReference>
<evidence type="ECO:0008006" key="6">
    <source>
        <dbReference type="Google" id="ProtNLM"/>
    </source>
</evidence>
<evidence type="ECO:0000313" key="5">
    <source>
        <dbReference type="Proteomes" id="UP000188318"/>
    </source>
</evidence>
<dbReference type="Pfam" id="PF01126">
    <property type="entry name" value="Heme_oxygenase"/>
    <property type="match status" value="1"/>
</dbReference>
<dbReference type="CDD" id="cd19165">
    <property type="entry name" value="HemeO"/>
    <property type="match status" value="1"/>
</dbReference>
<dbReference type="OrthoDB" id="652091at2759"/>
<reference evidence="5" key="1">
    <citation type="journal article" date="2017" name="Genome Biol.">
        <title>Comparative genomics reveals high biological diversity and specific adaptations in the industrially and medically important fungal genus Aspergillus.</title>
        <authorList>
            <person name="de Vries R.P."/>
            <person name="Riley R."/>
            <person name="Wiebenga A."/>
            <person name="Aguilar-Osorio G."/>
            <person name="Amillis S."/>
            <person name="Uchima C.A."/>
            <person name="Anderluh G."/>
            <person name="Asadollahi M."/>
            <person name="Askin M."/>
            <person name="Barry K."/>
            <person name="Battaglia E."/>
            <person name="Bayram O."/>
            <person name="Benocci T."/>
            <person name="Braus-Stromeyer S.A."/>
            <person name="Caldana C."/>
            <person name="Canovas D."/>
            <person name="Cerqueira G.C."/>
            <person name="Chen F."/>
            <person name="Chen W."/>
            <person name="Choi C."/>
            <person name="Clum A."/>
            <person name="Dos Santos R.A."/>
            <person name="Damasio A.R."/>
            <person name="Diallinas G."/>
            <person name="Emri T."/>
            <person name="Fekete E."/>
            <person name="Flipphi M."/>
            <person name="Freyberg S."/>
            <person name="Gallo A."/>
            <person name="Gournas C."/>
            <person name="Habgood R."/>
            <person name="Hainaut M."/>
            <person name="Harispe M.L."/>
            <person name="Henrissat B."/>
            <person name="Hilden K.S."/>
            <person name="Hope R."/>
            <person name="Hossain A."/>
            <person name="Karabika E."/>
            <person name="Karaffa L."/>
            <person name="Karanyi Z."/>
            <person name="Krasevec N."/>
            <person name="Kuo A."/>
            <person name="Kusch H."/>
            <person name="LaButti K."/>
            <person name="Lagendijk E.L."/>
            <person name="Lapidus A."/>
            <person name="Levasseur A."/>
            <person name="Lindquist E."/>
            <person name="Lipzen A."/>
            <person name="Logrieco A.F."/>
            <person name="MacCabe A."/>
            <person name="Maekelae M.R."/>
            <person name="Malavazi I."/>
            <person name="Melin P."/>
            <person name="Meyer V."/>
            <person name="Mielnichuk N."/>
            <person name="Miskei M."/>
            <person name="Molnar A.P."/>
            <person name="Mule G."/>
            <person name="Ngan C.Y."/>
            <person name="Orejas M."/>
            <person name="Orosz E."/>
            <person name="Ouedraogo J.P."/>
            <person name="Overkamp K.M."/>
            <person name="Park H.-S."/>
            <person name="Perrone G."/>
            <person name="Piumi F."/>
            <person name="Punt P.J."/>
            <person name="Ram A.F."/>
            <person name="Ramon A."/>
            <person name="Rauscher S."/>
            <person name="Record E."/>
            <person name="Riano-Pachon D.M."/>
            <person name="Robert V."/>
            <person name="Roehrig J."/>
            <person name="Ruller R."/>
            <person name="Salamov A."/>
            <person name="Salih N.S."/>
            <person name="Samson R.A."/>
            <person name="Sandor E."/>
            <person name="Sanguinetti M."/>
            <person name="Schuetze T."/>
            <person name="Sepcic K."/>
            <person name="Shelest E."/>
            <person name="Sherlock G."/>
            <person name="Sophianopoulou V."/>
            <person name="Squina F.M."/>
            <person name="Sun H."/>
            <person name="Susca A."/>
            <person name="Todd R.B."/>
            <person name="Tsang A."/>
            <person name="Unkles S.E."/>
            <person name="van de Wiele N."/>
            <person name="van Rossen-Uffink D."/>
            <person name="Oliveira J.V."/>
            <person name="Vesth T.C."/>
            <person name="Visser J."/>
            <person name="Yu J.-H."/>
            <person name="Zhou M."/>
            <person name="Andersen M.R."/>
            <person name="Archer D.B."/>
            <person name="Baker S.E."/>
            <person name="Benoit I."/>
            <person name="Brakhage A.A."/>
            <person name="Braus G.H."/>
            <person name="Fischer R."/>
            <person name="Frisvad J.C."/>
            <person name="Goldman G.H."/>
            <person name="Houbraken J."/>
            <person name="Oakley B."/>
            <person name="Pocsi I."/>
            <person name="Scazzocchio C."/>
            <person name="Seiboth B."/>
            <person name="vanKuyk P.A."/>
            <person name="Wortman J."/>
            <person name="Dyer P.S."/>
            <person name="Grigoriev I.V."/>
        </authorList>
    </citation>
    <scope>NUCLEOTIDE SEQUENCE [LARGE SCALE GENOMIC DNA]</scope>
    <source>
        <strain evidence="5">ITEM 5010</strain>
    </source>
</reference>
<sequence length="255" mass="29049">MTHIDLPSRIKEAIKEPHGKVNRLNTARIPLCLPPEAKTPLLYALGLSRYAEIYLGLEKVWLAEIGDPLHWIEGPSDTLDSYASDKDRIQAVLRLIYLPELLRTKRFEADLLALQSLDPHIAGLVTGEENAGTEVRQYIEEDLSARPHLLVAYIWVMYQALFNGGRFIRMQLLKAGPEFWGLSAKTMNPAAFPAPLSFWHVDTDEAIKTSFRTRVNMADKLLTETERERFYTKQWRFSAAASSLPCSSMRMSMQQ</sequence>
<dbReference type="Proteomes" id="UP000188318">
    <property type="component" value="Unassembled WGS sequence"/>
</dbReference>
<dbReference type="VEuPathDB" id="FungiDB:ASPCADRAFT_127096"/>
<evidence type="ECO:0000313" key="4">
    <source>
        <dbReference type="EMBL" id="OOG00224.1"/>
    </source>
</evidence>
<accession>A0A1R3S0H0</accession>
<name>A0A1R3S0H0_ASPC5</name>
<evidence type="ECO:0000256" key="1">
    <source>
        <dbReference type="ARBA" id="ARBA00022617"/>
    </source>
</evidence>
<keyword evidence="1" id="KW-0349">Heme</keyword>
<organism evidence="4 5">
    <name type="scientific">Aspergillus carbonarius (strain ITEM 5010)</name>
    <dbReference type="NCBI Taxonomy" id="602072"/>
    <lineage>
        <taxon>Eukaryota</taxon>
        <taxon>Fungi</taxon>
        <taxon>Dikarya</taxon>
        <taxon>Ascomycota</taxon>
        <taxon>Pezizomycotina</taxon>
        <taxon>Eurotiomycetes</taxon>
        <taxon>Eurotiomycetidae</taxon>
        <taxon>Eurotiales</taxon>
        <taxon>Aspergillaceae</taxon>
        <taxon>Aspergillus</taxon>
        <taxon>Aspergillus subgen. Circumdati</taxon>
    </lineage>
</organism>
<dbReference type="PANTHER" id="PTHR10720:SF0">
    <property type="entry name" value="HEME OXYGENASE"/>
    <property type="match status" value="1"/>
</dbReference>
<dbReference type="PANTHER" id="PTHR10720">
    <property type="entry name" value="HEME OXYGENASE"/>
    <property type="match status" value="1"/>
</dbReference>
<dbReference type="OMA" id="CELITLQ"/>
<protein>
    <recommendedName>
        <fullName evidence="6">Heme-binding peroxidase</fullName>
    </recommendedName>
</protein>
<dbReference type="Gene3D" id="1.20.910.10">
    <property type="entry name" value="Heme oxygenase-like"/>
    <property type="match status" value="1"/>
</dbReference>
<gene>
    <name evidence="4" type="ORF">ASPCADRAFT_127096</name>
</gene>
<evidence type="ECO:0000256" key="2">
    <source>
        <dbReference type="ARBA" id="ARBA00022723"/>
    </source>
</evidence>
<evidence type="ECO:0000256" key="3">
    <source>
        <dbReference type="ARBA" id="ARBA00023004"/>
    </source>
</evidence>
<keyword evidence="5" id="KW-1185">Reference proteome</keyword>
<dbReference type="SUPFAM" id="SSF48613">
    <property type="entry name" value="Heme oxygenase-like"/>
    <property type="match status" value="1"/>
</dbReference>
<dbReference type="EMBL" id="KV907494">
    <property type="protein sequence ID" value="OOG00224.1"/>
    <property type="molecule type" value="Genomic_DNA"/>
</dbReference>
<keyword evidence="2" id="KW-0479">Metal-binding</keyword>
<dbReference type="InterPro" id="IPR016053">
    <property type="entry name" value="Haem_Oase-like"/>
</dbReference>